<dbReference type="PROSITE" id="PS51257">
    <property type="entry name" value="PROKAR_LIPOPROTEIN"/>
    <property type="match status" value="1"/>
</dbReference>
<dbReference type="AlphaFoldDB" id="A0A9E6ZWL1"/>
<dbReference type="InterPro" id="IPR003795">
    <property type="entry name" value="DUF192"/>
</dbReference>
<dbReference type="Gene3D" id="2.60.120.1140">
    <property type="entry name" value="Protein of unknown function DUF192"/>
    <property type="match status" value="1"/>
</dbReference>
<dbReference type="PANTHER" id="PTHR37953:SF1">
    <property type="entry name" value="UPF0127 PROTEIN MJ1496"/>
    <property type="match status" value="1"/>
</dbReference>
<dbReference type="InterPro" id="IPR038695">
    <property type="entry name" value="Saro_0823-like_sf"/>
</dbReference>
<gene>
    <name evidence="1" type="ORF">MQE35_12410</name>
</gene>
<protein>
    <submittedName>
        <fullName evidence="1">DUF192 domain-containing protein</fullName>
    </submittedName>
</protein>
<dbReference type="Pfam" id="PF02643">
    <property type="entry name" value="DUF192"/>
    <property type="match status" value="1"/>
</dbReference>
<dbReference type="PANTHER" id="PTHR37953">
    <property type="entry name" value="UPF0127 PROTEIN MJ1496"/>
    <property type="match status" value="1"/>
</dbReference>
<proteinExistence type="predicted"/>
<keyword evidence="2" id="KW-1185">Reference proteome</keyword>
<dbReference type="KEGG" id="fbm:MQE35_12410"/>
<dbReference type="RefSeq" id="WP_255841744.1">
    <property type="nucleotide sequence ID" value="NZ_CP094358.1"/>
</dbReference>
<evidence type="ECO:0000313" key="2">
    <source>
        <dbReference type="Proteomes" id="UP000831290"/>
    </source>
</evidence>
<name>A0A9E6ZWL1_9FLAO</name>
<sequence length="163" mass="18813">MFRHIKLLSSALLFFILILISCKQENKPAIKTEPVTFKKQGVLEIIKDSTNIITLDIEVANDEYERQTGLMYRTSLGEKQGMLFIFETEEVRYFYMKNTYIPLDILFINSENKIVSFAENTEPTDETSLPSQAPVKYVLEINGGLAERWNLETGDEIRFSLSE</sequence>
<dbReference type="Proteomes" id="UP000831290">
    <property type="component" value="Chromosome"/>
</dbReference>
<evidence type="ECO:0000313" key="1">
    <source>
        <dbReference type="EMBL" id="UOB16537.1"/>
    </source>
</evidence>
<dbReference type="EMBL" id="CP094358">
    <property type="protein sequence ID" value="UOB16537.1"/>
    <property type="molecule type" value="Genomic_DNA"/>
</dbReference>
<reference evidence="1" key="1">
    <citation type="submission" date="2022-03" db="EMBL/GenBank/DDBJ databases">
        <title>Description of Abyssus ytuae gen. nov., sp. nov., a novel member of the family Flavobacteriaceae isolated from the sediment of Mariana Trench.</title>
        <authorList>
            <person name="Zhang J."/>
            <person name="Xu X."/>
        </authorList>
    </citation>
    <scope>NUCLEOTIDE SEQUENCE</scope>
    <source>
        <strain evidence="1">MT3330</strain>
    </source>
</reference>
<accession>A0A9E6ZWL1</accession>
<organism evidence="1 2">
    <name type="scientific">Abyssalbus ytuae</name>
    <dbReference type="NCBI Taxonomy" id="2926907"/>
    <lineage>
        <taxon>Bacteria</taxon>
        <taxon>Pseudomonadati</taxon>
        <taxon>Bacteroidota</taxon>
        <taxon>Flavobacteriia</taxon>
        <taxon>Flavobacteriales</taxon>
        <taxon>Flavobacteriaceae</taxon>
        <taxon>Abyssalbus</taxon>
    </lineage>
</organism>